<evidence type="ECO:0000313" key="1">
    <source>
        <dbReference type="EMBL" id="SVC55059.1"/>
    </source>
</evidence>
<dbReference type="Gene3D" id="3.40.50.450">
    <property type="match status" value="1"/>
</dbReference>
<protein>
    <submittedName>
        <fullName evidence="1">Uncharacterized protein</fullName>
    </submittedName>
</protein>
<organism evidence="1">
    <name type="scientific">marine metagenome</name>
    <dbReference type="NCBI Taxonomy" id="408172"/>
    <lineage>
        <taxon>unclassified sequences</taxon>
        <taxon>metagenomes</taxon>
        <taxon>ecological metagenomes</taxon>
    </lineage>
</organism>
<gene>
    <name evidence="1" type="ORF">METZ01_LOCUS307913</name>
</gene>
<accession>A0A382N1P9</accession>
<name>A0A382N1P9_9ZZZZ</name>
<dbReference type="EMBL" id="UINC01097393">
    <property type="protein sequence ID" value="SVC55059.1"/>
    <property type="molecule type" value="Genomic_DNA"/>
</dbReference>
<reference evidence="1" key="1">
    <citation type="submission" date="2018-05" db="EMBL/GenBank/DDBJ databases">
        <authorList>
            <person name="Lanie J.A."/>
            <person name="Ng W.-L."/>
            <person name="Kazmierczak K.M."/>
            <person name="Andrzejewski T.M."/>
            <person name="Davidsen T.M."/>
            <person name="Wayne K.J."/>
            <person name="Tettelin H."/>
            <person name="Glass J.I."/>
            <person name="Rusch D."/>
            <person name="Podicherti R."/>
            <person name="Tsui H.-C.T."/>
            <person name="Winkler M.E."/>
        </authorList>
    </citation>
    <scope>NUCLEOTIDE SEQUENCE</scope>
</reference>
<sequence>MNILNIDQQATLLLTAQLGNSKSTAKPLTPTEWGRFDSWLNEQELQPGELLTGRLAHKLEGWDDKKISAERIEILLDQGLALALAVERWERAGIWIVSRSDTNYPQRLKEKLDKHAPAVLYGCGNRLLIDRGGVAVVG</sequence>
<feature type="non-terminal residue" evidence="1">
    <location>
        <position position="138"/>
    </location>
</feature>
<proteinExistence type="predicted"/>
<dbReference type="AlphaFoldDB" id="A0A382N1P9"/>